<evidence type="ECO:0000313" key="2">
    <source>
        <dbReference type="Proteomes" id="UP000230423"/>
    </source>
</evidence>
<dbReference type="Proteomes" id="UP000230423">
    <property type="component" value="Unassembled WGS sequence"/>
</dbReference>
<gene>
    <name evidence="1" type="ORF">TELCIR_10407</name>
</gene>
<reference evidence="1 2" key="1">
    <citation type="submission" date="2015-09" db="EMBL/GenBank/DDBJ databases">
        <title>Draft genome of the parasitic nematode Teladorsagia circumcincta isolate WARC Sus (inbred).</title>
        <authorList>
            <person name="Mitreva M."/>
        </authorList>
    </citation>
    <scope>NUCLEOTIDE SEQUENCE [LARGE SCALE GENOMIC DNA]</scope>
    <source>
        <strain evidence="1 2">S</strain>
    </source>
</reference>
<proteinExistence type="predicted"/>
<name>A0A2G9UC82_TELCI</name>
<dbReference type="AlphaFoldDB" id="A0A2G9UC82"/>
<accession>A0A2G9UC82</accession>
<dbReference type="EMBL" id="KZ347392">
    <property type="protein sequence ID" value="PIO67831.1"/>
    <property type="molecule type" value="Genomic_DNA"/>
</dbReference>
<protein>
    <submittedName>
        <fullName evidence="1">Uncharacterized protein</fullName>
    </submittedName>
</protein>
<organism evidence="1 2">
    <name type="scientific">Teladorsagia circumcincta</name>
    <name type="common">Brown stomach worm</name>
    <name type="synonym">Ostertagia circumcincta</name>
    <dbReference type="NCBI Taxonomy" id="45464"/>
    <lineage>
        <taxon>Eukaryota</taxon>
        <taxon>Metazoa</taxon>
        <taxon>Ecdysozoa</taxon>
        <taxon>Nematoda</taxon>
        <taxon>Chromadorea</taxon>
        <taxon>Rhabditida</taxon>
        <taxon>Rhabditina</taxon>
        <taxon>Rhabditomorpha</taxon>
        <taxon>Strongyloidea</taxon>
        <taxon>Trichostrongylidae</taxon>
        <taxon>Teladorsagia</taxon>
    </lineage>
</organism>
<dbReference type="OrthoDB" id="6512497at2759"/>
<evidence type="ECO:0000313" key="1">
    <source>
        <dbReference type="EMBL" id="PIO67831.1"/>
    </source>
</evidence>
<sequence>MGHPRIQNPAELRRCLGGDYENHRYLRNSTERDIGRMNKVFGDAAQYNRNIVEYAERLAHEIEVTDPNGFMSLVEVVAAAVKEGEEEKGPHPKVAM</sequence>
<keyword evidence="2" id="KW-1185">Reference proteome</keyword>